<comment type="caution">
    <text evidence="1">The sequence shown here is derived from an EMBL/GenBank/DDBJ whole genome shotgun (WGS) entry which is preliminary data.</text>
</comment>
<evidence type="ECO:0000313" key="1">
    <source>
        <dbReference type="EMBL" id="GAJ00664.1"/>
    </source>
</evidence>
<reference evidence="1" key="1">
    <citation type="journal article" date="2014" name="Front. Microbiol.">
        <title>High frequency of phylogenetically diverse reductive dehalogenase-homologous genes in deep subseafloor sedimentary metagenomes.</title>
        <authorList>
            <person name="Kawai M."/>
            <person name="Futagami T."/>
            <person name="Toyoda A."/>
            <person name="Takaki Y."/>
            <person name="Nishi S."/>
            <person name="Hori S."/>
            <person name="Arai W."/>
            <person name="Tsubouchi T."/>
            <person name="Morono Y."/>
            <person name="Uchiyama I."/>
            <person name="Ito T."/>
            <person name="Fujiyama A."/>
            <person name="Inagaki F."/>
            <person name="Takami H."/>
        </authorList>
    </citation>
    <scope>NUCLEOTIDE SEQUENCE</scope>
    <source>
        <strain evidence="1">Expedition CK06-06</strain>
    </source>
</reference>
<gene>
    <name evidence="1" type="ORF">S12H4_33736</name>
</gene>
<proteinExistence type="predicted"/>
<dbReference type="EMBL" id="BARW01019912">
    <property type="protein sequence ID" value="GAJ00664.1"/>
    <property type="molecule type" value="Genomic_DNA"/>
</dbReference>
<name>X1T5Z2_9ZZZZ</name>
<protein>
    <submittedName>
        <fullName evidence="1">Uncharacterized protein</fullName>
    </submittedName>
</protein>
<accession>X1T5Z2</accession>
<organism evidence="1">
    <name type="scientific">marine sediment metagenome</name>
    <dbReference type="NCBI Taxonomy" id="412755"/>
    <lineage>
        <taxon>unclassified sequences</taxon>
        <taxon>metagenomes</taxon>
        <taxon>ecological metagenomes</taxon>
    </lineage>
</organism>
<sequence>MVMEAKLYTVSERHYDLVGFQVLKVNCEDINLGLILNLQSPLWHTKFPSYDG</sequence>
<dbReference type="AlphaFoldDB" id="X1T5Z2"/>